<dbReference type="EMBL" id="JABMCI010000070">
    <property type="protein sequence ID" value="NUU19449.1"/>
    <property type="molecule type" value="Genomic_DNA"/>
</dbReference>
<evidence type="ECO:0000313" key="13">
    <source>
        <dbReference type="EMBL" id="NUU19449.1"/>
    </source>
</evidence>
<keyword evidence="8" id="KW-0443">Lipid metabolism</keyword>
<feature type="domain" description="O-acyltransferase WSD1 C-terminal" evidence="12">
    <location>
        <begin position="271"/>
        <end position="411"/>
    </location>
</feature>
<dbReference type="Pfam" id="PF03007">
    <property type="entry name" value="WS_DGAT_cat"/>
    <property type="match status" value="1"/>
</dbReference>
<comment type="similarity">
    <text evidence="3">Belongs to the long-chain O-acyltransferase family.</text>
</comment>
<reference evidence="13 14" key="1">
    <citation type="submission" date="2020-05" db="EMBL/GenBank/DDBJ databases">
        <title>Genome Sequencing of Type Strains.</title>
        <authorList>
            <person name="Lemaire J.F."/>
            <person name="Inderbitzin P."/>
            <person name="Gregorio O.A."/>
            <person name="Collins S.B."/>
            <person name="Wespe N."/>
            <person name="Knight-Connoni V."/>
        </authorList>
    </citation>
    <scope>NUCLEOTIDE SEQUENCE [LARGE SCALE GENOMIC DNA]</scope>
    <source>
        <strain evidence="13 14">ATCC 25174</strain>
    </source>
</reference>
<proteinExistence type="inferred from homology"/>
<evidence type="ECO:0000256" key="9">
    <source>
        <dbReference type="ARBA" id="ARBA00023315"/>
    </source>
</evidence>
<dbReference type="PANTHER" id="PTHR31650:SF1">
    <property type="entry name" value="WAX ESTER SYNTHASE_DIACYLGLYCEROL ACYLTRANSFERASE 4-RELATED"/>
    <property type="match status" value="1"/>
</dbReference>
<evidence type="ECO:0000256" key="3">
    <source>
        <dbReference type="ARBA" id="ARBA00009587"/>
    </source>
</evidence>
<evidence type="ECO:0000256" key="7">
    <source>
        <dbReference type="ARBA" id="ARBA00022798"/>
    </source>
</evidence>
<dbReference type="Gene3D" id="3.30.559.10">
    <property type="entry name" value="Chloramphenicol acetyltransferase-like domain"/>
    <property type="match status" value="1"/>
</dbReference>
<comment type="pathway">
    <text evidence="2">Lipid metabolism.</text>
</comment>
<dbReference type="GO" id="GO:0004144">
    <property type="term" value="F:diacylglycerol O-acyltransferase activity"/>
    <property type="evidence" value="ECO:0007669"/>
    <property type="project" value="UniProtKB-EC"/>
</dbReference>
<dbReference type="AlphaFoldDB" id="A0A7Y6DZV6"/>
<keyword evidence="7" id="KW-0319">Glycerol metabolism</keyword>
<dbReference type="Pfam" id="PF06974">
    <property type="entry name" value="WS_DGAT_C"/>
    <property type="match status" value="1"/>
</dbReference>
<dbReference type="GO" id="GO:0019432">
    <property type="term" value="P:triglyceride biosynthetic process"/>
    <property type="evidence" value="ECO:0007669"/>
    <property type="project" value="UniProtKB-UniPathway"/>
</dbReference>
<dbReference type="SUPFAM" id="SSF52777">
    <property type="entry name" value="CoA-dependent acyltransferases"/>
    <property type="match status" value="2"/>
</dbReference>
<accession>A0A7Y6DZV6</accession>
<protein>
    <recommendedName>
        <fullName evidence="4">diacylglycerol O-acyltransferase</fullName>
        <ecNumber evidence="4">2.3.1.20</ecNumber>
    </recommendedName>
</protein>
<evidence type="ECO:0000256" key="2">
    <source>
        <dbReference type="ARBA" id="ARBA00005189"/>
    </source>
</evidence>
<dbReference type="InterPro" id="IPR004255">
    <property type="entry name" value="O-acyltransferase_WSD1_N"/>
</dbReference>
<dbReference type="GO" id="GO:0071731">
    <property type="term" value="P:response to nitric oxide"/>
    <property type="evidence" value="ECO:0007669"/>
    <property type="project" value="TreeGrafter"/>
</dbReference>
<evidence type="ECO:0000256" key="10">
    <source>
        <dbReference type="ARBA" id="ARBA00048109"/>
    </source>
</evidence>
<dbReference type="InterPro" id="IPR045034">
    <property type="entry name" value="O-acyltransferase_WSD1-like"/>
</dbReference>
<dbReference type="Proteomes" id="UP000565724">
    <property type="component" value="Unassembled WGS sequence"/>
</dbReference>
<evidence type="ECO:0000256" key="5">
    <source>
        <dbReference type="ARBA" id="ARBA00022516"/>
    </source>
</evidence>
<gene>
    <name evidence="13" type="ORF">HP550_19545</name>
</gene>
<dbReference type="GO" id="GO:0005886">
    <property type="term" value="C:plasma membrane"/>
    <property type="evidence" value="ECO:0007669"/>
    <property type="project" value="TreeGrafter"/>
</dbReference>
<evidence type="ECO:0000259" key="12">
    <source>
        <dbReference type="Pfam" id="PF06974"/>
    </source>
</evidence>
<comment type="caution">
    <text evidence="13">The sequence shown here is derived from an EMBL/GenBank/DDBJ whole genome shotgun (WGS) entry which is preliminary data.</text>
</comment>
<dbReference type="GO" id="GO:0001666">
    <property type="term" value="P:response to hypoxia"/>
    <property type="evidence" value="ECO:0007669"/>
    <property type="project" value="TreeGrafter"/>
</dbReference>
<keyword evidence="6" id="KW-0808">Transferase</keyword>
<comment type="catalytic activity">
    <reaction evidence="10">
        <text>an acyl-CoA + a 1,2-diacyl-sn-glycerol = a triacyl-sn-glycerol + CoA</text>
        <dbReference type="Rhea" id="RHEA:10868"/>
        <dbReference type="ChEBI" id="CHEBI:17815"/>
        <dbReference type="ChEBI" id="CHEBI:57287"/>
        <dbReference type="ChEBI" id="CHEBI:58342"/>
        <dbReference type="ChEBI" id="CHEBI:64615"/>
        <dbReference type="EC" id="2.3.1.20"/>
    </reaction>
</comment>
<name>A0A7Y6DZV6_9CELL</name>
<evidence type="ECO:0000256" key="8">
    <source>
        <dbReference type="ARBA" id="ARBA00023098"/>
    </source>
</evidence>
<evidence type="ECO:0000313" key="14">
    <source>
        <dbReference type="Proteomes" id="UP000565724"/>
    </source>
</evidence>
<dbReference type="InterPro" id="IPR009721">
    <property type="entry name" value="O-acyltransferase_WSD1_C"/>
</dbReference>
<evidence type="ECO:0000256" key="1">
    <source>
        <dbReference type="ARBA" id="ARBA00004771"/>
    </source>
</evidence>
<dbReference type="EC" id="2.3.1.20" evidence="4"/>
<dbReference type="InterPro" id="IPR023213">
    <property type="entry name" value="CAT-like_dom_sf"/>
</dbReference>
<dbReference type="GO" id="GO:0051701">
    <property type="term" value="P:biological process involved in interaction with host"/>
    <property type="evidence" value="ECO:0007669"/>
    <property type="project" value="TreeGrafter"/>
</dbReference>
<evidence type="ECO:0000256" key="4">
    <source>
        <dbReference type="ARBA" id="ARBA00013244"/>
    </source>
</evidence>
<evidence type="ECO:0000256" key="6">
    <source>
        <dbReference type="ARBA" id="ARBA00022679"/>
    </source>
</evidence>
<evidence type="ECO:0000259" key="11">
    <source>
        <dbReference type="Pfam" id="PF03007"/>
    </source>
</evidence>
<sequence>MNVGAVLVLAGATGTGPEHVEAALAERIGAIPRLGQRLVTPPWGLGRPYWVDDPAFELAAHVSRVRCPGAGDDAAMLQVAVGAVTRPLPRSRPLWRAVVVSGLSDGRVALVVVLHHVLADGIGGLAVLAHLVDGQAEPLGMPRDPVPSPRARDLVVDAAKERVRLLRGAASALAQLRHGRVELGRGGGQKAARCSLNAPTGPRRQVATVEVDLDPVRAAGRRHGATVNDVLLVALTGAMACTLRRRGEHVEELVVSVPVSARASTTSADLGNQVGVMPVRVPVTGGVPERIAQVARATRVQKSSSRGASAALVGPAFRLLAAVGLFRWAIDRQHLVNSFLTNLRGPSAELAFAGAPILRVVPITVTAGNVGVAFAALSYAGALTVTVITDPDVVPETDALAAELRAELRRIVESPARSVGTGQGRS</sequence>
<keyword evidence="14" id="KW-1185">Reference proteome</keyword>
<organism evidence="13 14">
    <name type="scientific">Cellulomonas humilata</name>
    <dbReference type="NCBI Taxonomy" id="144055"/>
    <lineage>
        <taxon>Bacteria</taxon>
        <taxon>Bacillati</taxon>
        <taxon>Actinomycetota</taxon>
        <taxon>Actinomycetes</taxon>
        <taxon>Micrococcales</taxon>
        <taxon>Cellulomonadaceae</taxon>
        <taxon>Cellulomonas</taxon>
    </lineage>
</organism>
<dbReference type="Gene3D" id="3.30.559.30">
    <property type="entry name" value="Nonribosomal peptide synthetase, condensation domain"/>
    <property type="match status" value="1"/>
</dbReference>
<comment type="pathway">
    <text evidence="1">Glycerolipid metabolism; triacylglycerol biosynthesis.</text>
</comment>
<dbReference type="GO" id="GO:0006071">
    <property type="term" value="P:glycerol metabolic process"/>
    <property type="evidence" value="ECO:0007669"/>
    <property type="project" value="UniProtKB-KW"/>
</dbReference>
<feature type="domain" description="O-acyltransferase WSD1-like N-terminal" evidence="11">
    <location>
        <begin position="1"/>
        <end position="230"/>
    </location>
</feature>
<dbReference type="UniPathway" id="UPA00282"/>
<keyword evidence="9" id="KW-0012">Acyltransferase</keyword>
<keyword evidence="5" id="KW-0444">Lipid biosynthesis</keyword>
<dbReference type="PANTHER" id="PTHR31650">
    <property type="entry name" value="O-ACYLTRANSFERASE (WSD1-LIKE) FAMILY PROTEIN"/>
    <property type="match status" value="1"/>
</dbReference>